<evidence type="ECO:0000313" key="3">
    <source>
        <dbReference type="Proteomes" id="UP001564626"/>
    </source>
</evidence>
<dbReference type="SMART" id="SM00530">
    <property type="entry name" value="HTH_XRE"/>
    <property type="match status" value="1"/>
</dbReference>
<protein>
    <submittedName>
        <fullName evidence="2">Helix-turn-helix domain-containing protein</fullName>
    </submittedName>
</protein>
<dbReference type="Proteomes" id="UP001564626">
    <property type="component" value="Unassembled WGS sequence"/>
</dbReference>
<dbReference type="SUPFAM" id="SSF47413">
    <property type="entry name" value="lambda repressor-like DNA-binding domains"/>
    <property type="match status" value="1"/>
</dbReference>
<evidence type="ECO:0000259" key="1">
    <source>
        <dbReference type="PROSITE" id="PS50943"/>
    </source>
</evidence>
<dbReference type="EMBL" id="JBGEHV010000054">
    <property type="protein sequence ID" value="MEY8042341.1"/>
    <property type="molecule type" value="Genomic_DNA"/>
</dbReference>
<proteinExistence type="predicted"/>
<dbReference type="InterPro" id="IPR010982">
    <property type="entry name" value="Lambda_DNA-bd_dom_sf"/>
</dbReference>
<reference evidence="2 3" key="1">
    <citation type="submission" date="2024-08" db="EMBL/GenBank/DDBJ databases">
        <title>Genome mining of Saccharopolyspora cebuensis PGLac3 from Nigerian medicinal plant.</title>
        <authorList>
            <person name="Ezeobiora C.E."/>
            <person name="Igbokwe N.H."/>
            <person name="Amin D.H."/>
            <person name="Mendie U.E."/>
        </authorList>
    </citation>
    <scope>NUCLEOTIDE SEQUENCE [LARGE SCALE GENOMIC DNA]</scope>
    <source>
        <strain evidence="2 3">PGLac3</strain>
    </source>
</reference>
<keyword evidence="3" id="KW-1185">Reference proteome</keyword>
<name>A0ABV4CRB9_9PSEU</name>
<dbReference type="InterPro" id="IPR001387">
    <property type="entry name" value="Cro/C1-type_HTH"/>
</dbReference>
<gene>
    <name evidence="2" type="ORF">AB8O55_23275</name>
</gene>
<dbReference type="Pfam" id="PF01381">
    <property type="entry name" value="HTH_3"/>
    <property type="match status" value="1"/>
</dbReference>
<dbReference type="PROSITE" id="PS50943">
    <property type="entry name" value="HTH_CROC1"/>
    <property type="match status" value="1"/>
</dbReference>
<evidence type="ECO:0000313" key="2">
    <source>
        <dbReference type="EMBL" id="MEY8042341.1"/>
    </source>
</evidence>
<sequence>MAEQEQDAAGGAGTFATRLTTLFSSMRREDGKPFSKSEVAEAAGITRSYLYTLLKGESEPSYAVATRLAEFFRVELEYFSDSERGRELARQHEILAHLGEQRVQQIAARASTLTPDALESVLQFIEFQASREERGDNSSG</sequence>
<dbReference type="RefSeq" id="WP_369775397.1">
    <property type="nucleotide sequence ID" value="NZ_JBGEHV010000054.1"/>
</dbReference>
<organism evidence="2 3">
    <name type="scientific">Saccharopolyspora cebuensis</name>
    <dbReference type="NCBI Taxonomy" id="418759"/>
    <lineage>
        <taxon>Bacteria</taxon>
        <taxon>Bacillati</taxon>
        <taxon>Actinomycetota</taxon>
        <taxon>Actinomycetes</taxon>
        <taxon>Pseudonocardiales</taxon>
        <taxon>Pseudonocardiaceae</taxon>
        <taxon>Saccharopolyspora</taxon>
    </lineage>
</organism>
<accession>A0ABV4CRB9</accession>
<dbReference type="Gene3D" id="1.10.260.40">
    <property type="entry name" value="lambda repressor-like DNA-binding domains"/>
    <property type="match status" value="1"/>
</dbReference>
<dbReference type="CDD" id="cd00093">
    <property type="entry name" value="HTH_XRE"/>
    <property type="match status" value="1"/>
</dbReference>
<comment type="caution">
    <text evidence="2">The sequence shown here is derived from an EMBL/GenBank/DDBJ whole genome shotgun (WGS) entry which is preliminary data.</text>
</comment>
<feature type="domain" description="HTH cro/C1-type" evidence="1">
    <location>
        <begin position="35"/>
        <end position="79"/>
    </location>
</feature>